<reference evidence="2" key="1">
    <citation type="journal article" date="2023" name="Int. J. Syst. Evol. Microbiol.">
        <title>Collibacillus ludicampi gen. nov., sp. nov., a new soil bacterium of the family Alicyclobacillaceae.</title>
        <authorList>
            <person name="Jojima T."/>
            <person name="Ioku Y."/>
            <person name="Fukuta Y."/>
            <person name="Shirasaka N."/>
            <person name="Matsumura Y."/>
            <person name="Mori M."/>
        </authorList>
    </citation>
    <scope>NUCLEOTIDE SEQUENCE</scope>
    <source>
        <strain evidence="2">TP075</strain>
    </source>
</reference>
<evidence type="ECO:0000313" key="3">
    <source>
        <dbReference type="Proteomes" id="UP001057291"/>
    </source>
</evidence>
<evidence type="ECO:0000313" key="2">
    <source>
        <dbReference type="EMBL" id="GIM46762.1"/>
    </source>
</evidence>
<organism evidence="2 3">
    <name type="scientific">Collibacillus ludicampi</name>
    <dbReference type="NCBI Taxonomy" id="2771369"/>
    <lineage>
        <taxon>Bacteria</taxon>
        <taxon>Bacillati</taxon>
        <taxon>Bacillota</taxon>
        <taxon>Bacilli</taxon>
        <taxon>Bacillales</taxon>
        <taxon>Alicyclobacillaceae</taxon>
        <taxon>Collibacillus</taxon>
    </lineage>
</organism>
<gene>
    <name evidence="2" type="ORF">DNHGIG_23110</name>
</gene>
<keyword evidence="3" id="KW-1185">Reference proteome</keyword>
<dbReference type="EMBL" id="BOQE01000001">
    <property type="protein sequence ID" value="GIM46762.1"/>
    <property type="molecule type" value="Genomic_DNA"/>
</dbReference>
<proteinExistence type="predicted"/>
<dbReference type="AlphaFoldDB" id="A0AAV4LG36"/>
<accession>A0AAV4LG36</accession>
<dbReference type="Proteomes" id="UP001057291">
    <property type="component" value="Unassembled WGS sequence"/>
</dbReference>
<sequence length="69" mass="8224">MGRRIEEALSLVFFLRLKEHVNRSRRGEMPNHYINPHELNPHDTSCLIQAMRTVKQLQKLTARRFRKPG</sequence>
<dbReference type="InterPro" id="IPR018821">
    <property type="entry name" value="DUF294_put_nucleoTrafse_sb-bd"/>
</dbReference>
<protein>
    <recommendedName>
        <fullName evidence="1">DUF294 domain-containing protein</fullName>
    </recommendedName>
</protein>
<dbReference type="Pfam" id="PF10335">
    <property type="entry name" value="DUF294_C"/>
    <property type="match status" value="1"/>
</dbReference>
<feature type="domain" description="DUF294" evidence="1">
    <location>
        <begin position="2"/>
        <end position="65"/>
    </location>
</feature>
<comment type="caution">
    <text evidence="2">The sequence shown here is derived from an EMBL/GenBank/DDBJ whole genome shotgun (WGS) entry which is preliminary data.</text>
</comment>
<name>A0AAV4LG36_9BACL</name>
<evidence type="ECO:0000259" key="1">
    <source>
        <dbReference type="Pfam" id="PF10335"/>
    </source>
</evidence>